<dbReference type="InterPro" id="IPR029052">
    <property type="entry name" value="Metallo-depent_PP-like"/>
</dbReference>
<dbReference type="InterPro" id="IPR011990">
    <property type="entry name" value="TPR-like_helical_dom_sf"/>
</dbReference>
<dbReference type="SUPFAM" id="SSF56300">
    <property type="entry name" value="Metallo-dependent phosphatases"/>
    <property type="match status" value="1"/>
</dbReference>
<evidence type="ECO:0000259" key="2">
    <source>
        <dbReference type="Pfam" id="PF00149"/>
    </source>
</evidence>
<dbReference type="InterPro" id="IPR004843">
    <property type="entry name" value="Calcineurin-like_PHP"/>
</dbReference>
<dbReference type="SUPFAM" id="SSF48452">
    <property type="entry name" value="TPR-like"/>
    <property type="match status" value="2"/>
</dbReference>
<organism evidence="4 5">
    <name type="scientific">Candidatus Mediterraneibacter caccavium</name>
    <dbReference type="NCBI Taxonomy" id="2838661"/>
    <lineage>
        <taxon>Bacteria</taxon>
        <taxon>Bacillati</taxon>
        <taxon>Bacillota</taxon>
        <taxon>Clostridia</taxon>
        <taxon>Lachnospirales</taxon>
        <taxon>Lachnospiraceae</taxon>
        <taxon>Mediterraneibacter</taxon>
    </lineage>
</organism>
<dbReference type="SMART" id="SM00386">
    <property type="entry name" value="HAT"/>
    <property type="match status" value="6"/>
</dbReference>
<dbReference type="GO" id="GO:0003729">
    <property type="term" value="F:mRNA binding"/>
    <property type="evidence" value="ECO:0007669"/>
    <property type="project" value="InterPro"/>
</dbReference>
<dbReference type="AlphaFoldDB" id="A0A9D1VWR9"/>
<reference evidence="4" key="2">
    <citation type="submission" date="2021-04" db="EMBL/GenBank/DDBJ databases">
        <authorList>
            <person name="Gilroy R."/>
        </authorList>
    </citation>
    <scope>NUCLEOTIDE SEQUENCE</scope>
    <source>
        <strain evidence="4">ChiSjej5B23-15282</strain>
    </source>
</reference>
<dbReference type="InterPro" id="IPR044624">
    <property type="entry name" value="Mbb1-like"/>
</dbReference>
<dbReference type="Proteomes" id="UP000824243">
    <property type="component" value="Unassembled WGS sequence"/>
</dbReference>
<proteinExistence type="predicted"/>
<accession>A0A9D1VWR9</accession>
<feature type="region of interest" description="Disordered" evidence="1">
    <location>
        <begin position="302"/>
        <end position="336"/>
    </location>
</feature>
<reference evidence="4" key="1">
    <citation type="journal article" date="2021" name="PeerJ">
        <title>Extensive microbial diversity within the chicken gut microbiome revealed by metagenomics and culture.</title>
        <authorList>
            <person name="Gilroy R."/>
            <person name="Ravi A."/>
            <person name="Getino M."/>
            <person name="Pursley I."/>
            <person name="Horton D.L."/>
            <person name="Alikhan N.F."/>
            <person name="Baker D."/>
            <person name="Gharbi K."/>
            <person name="Hall N."/>
            <person name="Watson M."/>
            <person name="Adriaenssens E.M."/>
            <person name="Foster-Nyarko E."/>
            <person name="Jarju S."/>
            <person name="Secka A."/>
            <person name="Antonio M."/>
            <person name="Oren A."/>
            <person name="Chaudhuri R.R."/>
            <person name="La Ragione R."/>
            <person name="Hildebrand F."/>
            <person name="Pallen M.J."/>
        </authorList>
    </citation>
    <scope>NUCLEOTIDE SEQUENCE</scope>
    <source>
        <strain evidence="4">ChiSjej5B23-15282</strain>
    </source>
</reference>
<feature type="domain" description="Novel STAND NTPase 5" evidence="3">
    <location>
        <begin position="366"/>
        <end position="494"/>
    </location>
</feature>
<evidence type="ECO:0000256" key="1">
    <source>
        <dbReference type="SAM" id="MobiDB-lite"/>
    </source>
</evidence>
<evidence type="ECO:0000313" key="4">
    <source>
        <dbReference type="EMBL" id="HIX47672.1"/>
    </source>
</evidence>
<dbReference type="InterPro" id="IPR057574">
    <property type="entry name" value="nSTAND_NTPase5_dom"/>
</dbReference>
<dbReference type="PANTHER" id="PTHR44917:SF1">
    <property type="entry name" value="PROTEIN HIGH CHLOROPHYLL FLUORESCENT 107"/>
    <property type="match status" value="1"/>
</dbReference>
<gene>
    <name evidence="4" type="ORF">H9981_01430</name>
</gene>
<evidence type="ECO:0000313" key="5">
    <source>
        <dbReference type="Proteomes" id="UP000824243"/>
    </source>
</evidence>
<dbReference type="Pfam" id="PF00149">
    <property type="entry name" value="Metallophos"/>
    <property type="match status" value="1"/>
</dbReference>
<dbReference type="InterPro" id="IPR003107">
    <property type="entry name" value="HAT"/>
</dbReference>
<dbReference type="Gene3D" id="3.60.21.10">
    <property type="match status" value="1"/>
</dbReference>
<dbReference type="Pfam" id="PF25199">
    <property type="entry name" value="nSTAND_NTPase5"/>
    <property type="match status" value="1"/>
</dbReference>
<dbReference type="SUPFAM" id="SSF52540">
    <property type="entry name" value="P-loop containing nucleoside triphosphate hydrolases"/>
    <property type="match status" value="1"/>
</dbReference>
<dbReference type="EMBL" id="DXFA01000024">
    <property type="protein sequence ID" value="HIX47672.1"/>
    <property type="molecule type" value="Genomic_DNA"/>
</dbReference>
<name>A0A9D1VWR9_9FIRM</name>
<feature type="compositionally biased region" description="Basic and acidic residues" evidence="1">
    <location>
        <begin position="320"/>
        <end position="336"/>
    </location>
</feature>
<dbReference type="PANTHER" id="PTHR44917">
    <property type="entry name" value="PROTEIN HIGH CHLOROPHYLL FLUORESCENT 107"/>
    <property type="match status" value="1"/>
</dbReference>
<comment type="caution">
    <text evidence="4">The sequence shown here is derived from an EMBL/GenBank/DDBJ whole genome shotgun (WGS) entry which is preliminary data.</text>
</comment>
<dbReference type="Gene3D" id="1.25.40.10">
    <property type="entry name" value="Tetratricopeptide repeat domain"/>
    <property type="match status" value="1"/>
</dbReference>
<dbReference type="InterPro" id="IPR027417">
    <property type="entry name" value="P-loop_NTPase"/>
</dbReference>
<evidence type="ECO:0000259" key="3">
    <source>
        <dbReference type="Pfam" id="PF25199"/>
    </source>
</evidence>
<dbReference type="GO" id="GO:0016787">
    <property type="term" value="F:hydrolase activity"/>
    <property type="evidence" value="ECO:0007669"/>
    <property type="project" value="InterPro"/>
</dbReference>
<feature type="domain" description="Calcineurin-like phosphoesterase" evidence="2">
    <location>
        <begin position="4"/>
        <end position="238"/>
    </location>
</feature>
<sequence>MIYLLHISDLHLVADPRWYNMKNAILESVRETLREVPLGEKLLVITGDFHNFIQDNFVYAEEFVLSLVKAMGIDLEKDVFVIPGNHDVSNNIPGEVDREALLDFIKRNPEKLYQNNRIDKLLECYKGYEEFVKKIGIYNETDGRKPMTTHVRTWRGKLNLLHLNTALVADGSEKTGQMADTLTATSQEIRDELRRGNLPCIAIGHNSFYDLEENQRNELAGMFFQEGVSAYLSGDRHQKNRKREEKSIVLGEEKGTVTIPNVVGYRTSADKSDTYSDFGMIWHLWDEQAGTVRMKYMRWDPDDQGKMHEDGEGDPYKLTGDSREQAGKKEAADSGERSLYGNGSCWMTKEALSEWNDKAVKQNEIRDFLLGKRCSWKLAFSENLIVERDIVNDLYQKACEGGVYVLLGPGGEGKTTALMQMCAKLFREGANVFYYRGHGLSEFSGNIPDHSVFILDNPPERPVFKKVLDKAIEEGITLIIGSRENEWNLLKQSLHISVRDIQEVRMPKLCAKEAWGFADCVCNNLKHMKERKEIKDIFLTNSYGFLYAAMLLAVNKAESLEEIAHQIIENLSHMSHPGMLLLAHIVLAEKCGAKLTEENFRKVCGKLKMSPQEGSRALSREIRLNGENYQTRHEVISNLFYRELFSDGGRLSQEETDKILTGLLELKFGQYDRTYGLFKKLALKEITGLCKGLSLTSLETCQYLVDRVLDEIKTQPKEIYDKLFSAVKQDERTQLILFRQCFDRRWLLTQYLKIWCDLLSKKGASWDVTEEYSPAWILRKACIEKEGVTDTWMLWAKMEEKERGGGEYSKENTALWIYRKACEEKHAEGQVWLAWAQLEEKERGAGEYSKENTARWIYRKACEEKHAEGQVWLAWGKMEEKERGAGEYSKENTALWIYRKACLEKGANSAVWLAWAQMEEKERGAGEYSEENTALWIYRKACLEKGADSAVWLAWAQMEEKERGAGEYSEENTALWIYRKACLEKGADGVVWAAWAQLEERKDNIGEYDQEYTVRWILNEGIKHFPNSAQLYSVSADLELRCKMSGRAREMLRKGAKYNEYNMNKLAILELYCGNIDTDSEYCTNKLMAKMKLKKELSFGALQGLYYCSHLLGKEEDAESYYEQLRSHPNFDPDNTAMEEFIHLCQKALQKDSTESMEYSSNSAPDY</sequence>
<dbReference type="GO" id="GO:0006397">
    <property type="term" value="P:mRNA processing"/>
    <property type="evidence" value="ECO:0007669"/>
    <property type="project" value="InterPro"/>
</dbReference>
<protein>
    <submittedName>
        <fullName evidence="4">Metallophosphoesterase</fullName>
    </submittedName>
</protein>